<gene>
    <name evidence="3" type="ORF">GCM10008106_18130</name>
</gene>
<comment type="caution">
    <text evidence="3">The sequence shown here is derived from an EMBL/GenBank/DDBJ whole genome shotgun (WGS) entry which is preliminary data.</text>
</comment>
<dbReference type="AlphaFoldDB" id="A0A8J3CZ31"/>
<accession>A0A8J3CZ31</accession>
<dbReference type="RefSeq" id="WP_189581033.1">
    <property type="nucleotide sequence ID" value="NZ_BMYF01000009.1"/>
</dbReference>
<evidence type="ECO:0000259" key="1">
    <source>
        <dbReference type="Pfam" id="PF00534"/>
    </source>
</evidence>
<dbReference type="InterPro" id="IPR001296">
    <property type="entry name" value="Glyco_trans_1"/>
</dbReference>
<dbReference type="GO" id="GO:0016757">
    <property type="term" value="F:glycosyltransferase activity"/>
    <property type="evidence" value="ECO:0007669"/>
    <property type="project" value="InterPro"/>
</dbReference>
<dbReference type="EMBL" id="BMYF01000009">
    <property type="protein sequence ID" value="GHB37210.1"/>
    <property type="molecule type" value="Genomic_DNA"/>
</dbReference>
<dbReference type="Proteomes" id="UP000642809">
    <property type="component" value="Unassembled WGS sequence"/>
</dbReference>
<feature type="domain" description="Glycosyl transferase family 1" evidence="1">
    <location>
        <begin position="174"/>
        <end position="337"/>
    </location>
</feature>
<dbReference type="CDD" id="cd03801">
    <property type="entry name" value="GT4_PimA-like"/>
    <property type="match status" value="1"/>
</dbReference>
<dbReference type="PANTHER" id="PTHR45947:SF14">
    <property type="entry name" value="SLL1723 PROTEIN"/>
    <property type="match status" value="1"/>
</dbReference>
<keyword evidence="4" id="KW-1185">Reference proteome</keyword>
<dbReference type="Gene3D" id="3.40.50.2000">
    <property type="entry name" value="Glycogen Phosphorylase B"/>
    <property type="match status" value="2"/>
</dbReference>
<reference evidence="3" key="1">
    <citation type="journal article" date="2014" name="Int. J. Syst. Evol. Microbiol.">
        <title>Complete genome sequence of Corynebacterium casei LMG S-19264T (=DSM 44701T), isolated from a smear-ripened cheese.</title>
        <authorList>
            <consortium name="US DOE Joint Genome Institute (JGI-PGF)"/>
            <person name="Walter F."/>
            <person name="Albersmeier A."/>
            <person name="Kalinowski J."/>
            <person name="Ruckert C."/>
        </authorList>
    </citation>
    <scope>NUCLEOTIDE SEQUENCE</scope>
    <source>
        <strain evidence="3">KCTC 23224</strain>
    </source>
</reference>
<dbReference type="InterPro" id="IPR028098">
    <property type="entry name" value="Glyco_trans_4-like_N"/>
</dbReference>
<dbReference type="Pfam" id="PF13439">
    <property type="entry name" value="Glyco_transf_4"/>
    <property type="match status" value="1"/>
</dbReference>
<dbReference type="Pfam" id="PF00534">
    <property type="entry name" value="Glycos_transf_1"/>
    <property type="match status" value="1"/>
</dbReference>
<evidence type="ECO:0000259" key="2">
    <source>
        <dbReference type="Pfam" id="PF13439"/>
    </source>
</evidence>
<dbReference type="SUPFAM" id="SSF53756">
    <property type="entry name" value="UDP-Glycosyltransferase/glycogen phosphorylase"/>
    <property type="match status" value="1"/>
</dbReference>
<organism evidence="3 4">
    <name type="scientific">Mongoliitalea lutea</name>
    <dbReference type="NCBI Taxonomy" id="849756"/>
    <lineage>
        <taxon>Bacteria</taxon>
        <taxon>Pseudomonadati</taxon>
        <taxon>Bacteroidota</taxon>
        <taxon>Cytophagia</taxon>
        <taxon>Cytophagales</taxon>
        <taxon>Cyclobacteriaceae</taxon>
        <taxon>Mongoliitalea</taxon>
    </lineage>
</organism>
<proteinExistence type="predicted"/>
<evidence type="ECO:0000313" key="4">
    <source>
        <dbReference type="Proteomes" id="UP000642809"/>
    </source>
</evidence>
<name>A0A8J3CZ31_9BACT</name>
<sequence>MKITFCAYDKPGSIGGPVTWLQNLLPALKKKGFEVCCLILFHENETGPLFEHLIQHHITCEATKFNYYTEDNVRWILECLKNNPPHIFVPNLVVPAYFAAKWARKAGVFTVGVSHSDDPFYHAIQKEFIDGRKDFRLDGMVCVSNELEKQLNASKFSTNVFIKRIPYGVQIPENKSNRTNNELKVVYVGRLAEEQKRISEVARAFCKMTSLLSNVTAEIYGDGPDRANVEAVLAEEGSGLPIFLKGSVPSDSVQKELLTAHVIVLLSDFEGLPIAILEAMACGVVPVCLRMKSGISEQIHHGETGLVVNDRENDFILGIKMLADDLLLWEKMSFNAKQYTREFFTIEKCHQSWEDYFNSIKVVNPKPLVIPRKINLPKVNTYLARADRRKSFQLKDIYYKLRIKLGKYKRILFKQ</sequence>
<feature type="domain" description="Glycosyltransferase subfamily 4-like N-terminal" evidence="2">
    <location>
        <begin position="14"/>
        <end position="155"/>
    </location>
</feature>
<reference evidence="3" key="2">
    <citation type="submission" date="2020-09" db="EMBL/GenBank/DDBJ databases">
        <authorList>
            <person name="Sun Q."/>
            <person name="Kim S."/>
        </authorList>
    </citation>
    <scope>NUCLEOTIDE SEQUENCE</scope>
    <source>
        <strain evidence="3">KCTC 23224</strain>
    </source>
</reference>
<protein>
    <submittedName>
        <fullName evidence="3">Uncharacterized protein</fullName>
    </submittedName>
</protein>
<dbReference type="PANTHER" id="PTHR45947">
    <property type="entry name" value="SULFOQUINOVOSYL TRANSFERASE SQD2"/>
    <property type="match status" value="1"/>
</dbReference>
<evidence type="ECO:0000313" key="3">
    <source>
        <dbReference type="EMBL" id="GHB37210.1"/>
    </source>
</evidence>
<dbReference type="InterPro" id="IPR050194">
    <property type="entry name" value="Glycosyltransferase_grp1"/>
</dbReference>